<sequence>MLHCLGMTYFSSARVTTDRPGRYGKQLVSHFARKIDAEWDAEAERGNLSFALAERGVFGDVTLVASEGTLLMHVEAADAENGHTVEKVVAVHLLRFGKKDELEVSWRERGEEPHSTFTVADLES</sequence>
<name>A0A2A9DSN7_9CORY</name>
<dbReference type="Proteomes" id="UP000221653">
    <property type="component" value="Unassembled WGS sequence"/>
</dbReference>
<dbReference type="AlphaFoldDB" id="A0A2A9DSN7"/>
<dbReference type="EMBL" id="PDJF01000001">
    <property type="protein sequence ID" value="PFG28992.1"/>
    <property type="molecule type" value="Genomic_DNA"/>
</dbReference>
<dbReference type="Gene3D" id="3.30.310.50">
    <property type="entry name" value="Alpha-D-phosphohexomutase, C-terminal domain"/>
    <property type="match status" value="1"/>
</dbReference>
<evidence type="ECO:0000313" key="1">
    <source>
        <dbReference type="EMBL" id="PFG28992.1"/>
    </source>
</evidence>
<proteinExistence type="predicted"/>
<gene>
    <name evidence="1" type="ORF">ATK06_2122</name>
</gene>
<evidence type="ECO:0008006" key="3">
    <source>
        <dbReference type="Google" id="ProtNLM"/>
    </source>
</evidence>
<keyword evidence="2" id="KW-1185">Reference proteome</keyword>
<dbReference type="InterPro" id="IPR014543">
    <property type="entry name" value="UCP028291"/>
</dbReference>
<organism evidence="1 2">
    <name type="scientific">Corynebacterium renale</name>
    <dbReference type="NCBI Taxonomy" id="1724"/>
    <lineage>
        <taxon>Bacteria</taxon>
        <taxon>Bacillati</taxon>
        <taxon>Actinomycetota</taxon>
        <taxon>Actinomycetes</taxon>
        <taxon>Mycobacteriales</taxon>
        <taxon>Corynebacteriaceae</taxon>
        <taxon>Corynebacterium</taxon>
    </lineage>
</organism>
<dbReference type="Pfam" id="PF09981">
    <property type="entry name" value="DUF2218"/>
    <property type="match status" value="1"/>
</dbReference>
<accession>A0A2A9DSN7</accession>
<protein>
    <recommendedName>
        <fullName evidence="3">DUF2218 domain-containing protein</fullName>
    </recommendedName>
</protein>
<reference evidence="1 2" key="1">
    <citation type="submission" date="2017-10" db="EMBL/GenBank/DDBJ databases">
        <title>Sequencing the genomes of 1000 actinobacteria strains.</title>
        <authorList>
            <person name="Klenk H.-P."/>
        </authorList>
    </citation>
    <scope>NUCLEOTIDE SEQUENCE [LARGE SCALE GENOMIC DNA]</scope>
    <source>
        <strain evidence="1 2">DSM 20688</strain>
    </source>
</reference>
<comment type="caution">
    <text evidence="1">The sequence shown here is derived from an EMBL/GenBank/DDBJ whole genome shotgun (WGS) entry which is preliminary data.</text>
</comment>
<evidence type="ECO:0000313" key="2">
    <source>
        <dbReference type="Proteomes" id="UP000221653"/>
    </source>
</evidence>